<dbReference type="Pfam" id="PF16264">
    <property type="entry name" value="SatD"/>
    <property type="match status" value="1"/>
</dbReference>
<organism evidence="1 2">
    <name type="scientific">Xanthomarina gelatinilytica</name>
    <dbReference type="NCBI Taxonomy" id="1137281"/>
    <lineage>
        <taxon>Bacteria</taxon>
        <taxon>Pseudomonadati</taxon>
        <taxon>Bacteroidota</taxon>
        <taxon>Flavobacteriia</taxon>
        <taxon>Flavobacteriales</taxon>
        <taxon>Flavobacteriaceae</taxon>
        <taxon>Xanthomarina</taxon>
    </lineage>
</organism>
<protein>
    <submittedName>
        <fullName evidence="1">Uncharacterized protein</fullName>
    </submittedName>
</protein>
<proteinExistence type="predicted"/>
<evidence type="ECO:0000313" key="2">
    <source>
        <dbReference type="Proteomes" id="UP000012024"/>
    </source>
</evidence>
<name>M7N8I8_9FLAO</name>
<dbReference type="eggNOG" id="COG1846">
    <property type="taxonomic scope" value="Bacteria"/>
</dbReference>
<sequence>MATRPMTSVITGDIIKSRSLNNPKLWLQTLKNALATIEKDHSLWEIYRGDSFQIEIKQVEKSFEAAVYIKACIKTIKGLDVRLAIGLGSKTYSGEFVTESQGEAFLNSGTTLETLKKSKQSLKIKTSNKTLDQELNLYFKLAAISMDRWTVHQAEIVKLSLEHPNAIQEELGKRLGINQNTISRRQKRANLEEVLELNNMYQQKISKEL</sequence>
<accession>M7N8I8</accession>
<dbReference type="InterPro" id="IPR032580">
    <property type="entry name" value="SatD"/>
</dbReference>
<keyword evidence="2" id="KW-1185">Reference proteome</keyword>
<dbReference type="GeneID" id="98641703"/>
<dbReference type="Proteomes" id="UP000012024">
    <property type="component" value="Unassembled WGS sequence"/>
</dbReference>
<evidence type="ECO:0000313" key="1">
    <source>
        <dbReference type="EMBL" id="EMQ94753.1"/>
    </source>
</evidence>
<gene>
    <name evidence="1" type="ORF">D778_00393</name>
</gene>
<dbReference type="AlphaFoldDB" id="M7N8I8"/>
<dbReference type="EMBL" id="ANLA01000014">
    <property type="protein sequence ID" value="EMQ94753.1"/>
    <property type="molecule type" value="Genomic_DNA"/>
</dbReference>
<dbReference type="PATRIC" id="fig|1137281.3.peg.1825"/>
<comment type="caution">
    <text evidence="1">The sequence shown here is derived from an EMBL/GenBank/DDBJ whole genome shotgun (WGS) entry which is preliminary data.</text>
</comment>
<reference evidence="1 2" key="1">
    <citation type="submission" date="2012-12" db="EMBL/GenBank/DDBJ databases">
        <title>Genome assembly of Formosa sp. AK20.</title>
        <authorList>
            <person name="Kumar R."/>
            <person name="Khatri I."/>
            <person name="Vaidya B."/>
            <person name="Subramanian S."/>
            <person name="Pinnaka A."/>
        </authorList>
    </citation>
    <scope>NUCLEOTIDE SEQUENCE [LARGE SCALE GENOMIC DNA]</scope>
    <source>
        <strain evidence="1 2">AK20</strain>
    </source>
</reference>
<dbReference type="RefSeq" id="WP_007649885.1">
    <property type="nucleotide sequence ID" value="NZ_ANLA01000014.1"/>
</dbReference>